<name>A0A511Z9A3_9BACL</name>
<evidence type="ECO:0000313" key="3">
    <source>
        <dbReference type="Proteomes" id="UP000321901"/>
    </source>
</evidence>
<keyword evidence="1" id="KW-1133">Transmembrane helix</keyword>
<keyword evidence="1" id="KW-0472">Membrane</keyword>
<organism evidence="2 3">
    <name type="scientific">Sporosarcina luteola</name>
    <dbReference type="NCBI Taxonomy" id="582850"/>
    <lineage>
        <taxon>Bacteria</taxon>
        <taxon>Bacillati</taxon>
        <taxon>Bacillota</taxon>
        <taxon>Bacilli</taxon>
        <taxon>Bacillales</taxon>
        <taxon>Caryophanaceae</taxon>
        <taxon>Sporosarcina</taxon>
    </lineage>
</organism>
<reference evidence="2 3" key="1">
    <citation type="submission" date="2019-07" db="EMBL/GenBank/DDBJ databases">
        <title>Whole genome shotgun sequence of Sporosarcina luteola NBRC 105378.</title>
        <authorList>
            <person name="Hosoyama A."/>
            <person name="Uohara A."/>
            <person name="Ohji S."/>
            <person name="Ichikawa N."/>
        </authorList>
    </citation>
    <scope>NUCLEOTIDE SEQUENCE [LARGE SCALE GENOMIC DNA]</scope>
    <source>
        <strain evidence="2 3">NBRC 105378</strain>
    </source>
</reference>
<dbReference type="AlphaFoldDB" id="A0A511Z9A3"/>
<keyword evidence="3" id="KW-1185">Reference proteome</keyword>
<dbReference type="EMBL" id="BJYL01000032">
    <property type="protein sequence ID" value="GEN84037.1"/>
    <property type="molecule type" value="Genomic_DNA"/>
</dbReference>
<protein>
    <submittedName>
        <fullName evidence="2">Uncharacterized protein</fullName>
    </submittedName>
</protein>
<evidence type="ECO:0000256" key="1">
    <source>
        <dbReference type="SAM" id="Phobius"/>
    </source>
</evidence>
<dbReference type="Proteomes" id="UP000321901">
    <property type="component" value="Unassembled WGS sequence"/>
</dbReference>
<dbReference type="RefSeq" id="WP_246110971.1">
    <property type="nucleotide sequence ID" value="NZ_BJYL01000032.1"/>
</dbReference>
<evidence type="ECO:0000313" key="2">
    <source>
        <dbReference type="EMBL" id="GEN84037.1"/>
    </source>
</evidence>
<comment type="caution">
    <text evidence="2">The sequence shown here is derived from an EMBL/GenBank/DDBJ whole genome shotgun (WGS) entry which is preliminary data.</text>
</comment>
<feature type="transmembrane region" description="Helical" evidence="1">
    <location>
        <begin position="12"/>
        <end position="31"/>
    </location>
</feature>
<gene>
    <name evidence="2" type="ORF">SLU01_23490</name>
</gene>
<sequence length="125" mass="14761">MESNWRWKNWVLPVLFLIVIVGGLGYYKIYFTPKNSLELYQELTFADSFEDVQKLMLKGYEGNFSEEDFEAIQTGSMYQISQFTLFEYYDKSYVILTSPGTERLKILSVDELPEEVRKFFSELGE</sequence>
<keyword evidence="1" id="KW-0812">Transmembrane</keyword>
<proteinExistence type="predicted"/>
<accession>A0A511Z9A3</accession>